<protein>
    <recommendedName>
        <fullName evidence="3">Zinc finger/thioredoxin putative domain-containing protein</fullName>
    </recommendedName>
</protein>
<name>A0A225NHY7_9RHOB</name>
<evidence type="ECO:0000256" key="2">
    <source>
        <dbReference type="SAM" id="Phobius"/>
    </source>
</evidence>
<keyword evidence="2" id="KW-1133">Transmembrane helix</keyword>
<keyword evidence="2" id="KW-0812">Transmembrane</keyword>
<evidence type="ECO:0000259" key="3">
    <source>
        <dbReference type="Pfam" id="PF13717"/>
    </source>
</evidence>
<dbReference type="OrthoDB" id="7159357at2"/>
<dbReference type="InterPro" id="IPR011723">
    <property type="entry name" value="Znf/thioredoxin_put"/>
</dbReference>
<dbReference type="RefSeq" id="WP_088650058.1">
    <property type="nucleotide sequence ID" value="NZ_AQQR01000004.1"/>
</dbReference>
<gene>
    <name evidence="4" type="ORF">ATO3_11710</name>
</gene>
<dbReference type="Pfam" id="PF13717">
    <property type="entry name" value="Zn_ribbon_4"/>
    <property type="match status" value="1"/>
</dbReference>
<proteinExistence type="predicted"/>
<feature type="region of interest" description="Disordered" evidence="1">
    <location>
        <begin position="105"/>
        <end position="161"/>
    </location>
</feature>
<keyword evidence="2" id="KW-0472">Membrane</keyword>
<evidence type="ECO:0000313" key="4">
    <source>
        <dbReference type="EMBL" id="OWU73354.1"/>
    </source>
</evidence>
<keyword evidence="5" id="KW-1185">Reference proteome</keyword>
<reference evidence="4 5" key="1">
    <citation type="submission" date="2013-04" db="EMBL/GenBank/DDBJ databases">
        <title>Oceanicola sp. 22II1-22F33 Genome Sequencing.</title>
        <authorList>
            <person name="Lai Q."/>
            <person name="Li G."/>
            <person name="Shao Z."/>
        </authorList>
    </citation>
    <scope>NUCLEOTIDE SEQUENCE [LARGE SCALE GENOMIC DNA]</scope>
    <source>
        <strain evidence="4 5">22II1-22F33</strain>
    </source>
</reference>
<evidence type="ECO:0000313" key="5">
    <source>
        <dbReference type="Proteomes" id="UP000215377"/>
    </source>
</evidence>
<dbReference type="EMBL" id="AQQR01000004">
    <property type="protein sequence ID" value="OWU73354.1"/>
    <property type="molecule type" value="Genomic_DNA"/>
</dbReference>
<feature type="domain" description="Zinc finger/thioredoxin putative" evidence="3">
    <location>
        <begin position="1"/>
        <end position="36"/>
    </location>
</feature>
<evidence type="ECO:0000256" key="1">
    <source>
        <dbReference type="SAM" id="MobiDB-lite"/>
    </source>
</evidence>
<feature type="transmembrane region" description="Helical" evidence="2">
    <location>
        <begin position="202"/>
        <end position="220"/>
    </location>
</feature>
<comment type="caution">
    <text evidence="4">The sequence shown here is derived from an EMBL/GenBank/DDBJ whole genome shotgun (WGS) entry which is preliminary data.</text>
</comment>
<accession>A0A225NHY7</accession>
<feature type="compositionally biased region" description="Basic and acidic residues" evidence="1">
    <location>
        <begin position="105"/>
        <end position="114"/>
    </location>
</feature>
<sequence>MRITCPNCGAQYEVPAEVIPQDGRDVQCSNCGVTWFQPHPDHAMDPDTAERAAAAVPPGPEEAVDEDYGDYGEGGDAPEPPASEAERARRELDPGIADILRQEAAHEARLRGSEPLESQPDLGLEDPAPESPATRARNRTQPARQSDPMEDPVGSSRRDLLPDIEEINSTLRSENSRSVARRVVYDEDDEAEAPRRNGFSRGFATMLILAVLLVLLYANAPMLSQKVPVLDAFLNGLVNGVDRVRLWLDAQVKSFSG</sequence>
<feature type="region of interest" description="Disordered" evidence="1">
    <location>
        <begin position="39"/>
        <end position="88"/>
    </location>
</feature>
<dbReference type="Proteomes" id="UP000215377">
    <property type="component" value="Unassembled WGS sequence"/>
</dbReference>
<organism evidence="4 5">
    <name type="scientific">Marinibacterium profundimaris</name>
    <dbReference type="NCBI Taxonomy" id="1679460"/>
    <lineage>
        <taxon>Bacteria</taxon>
        <taxon>Pseudomonadati</taxon>
        <taxon>Pseudomonadota</taxon>
        <taxon>Alphaproteobacteria</taxon>
        <taxon>Rhodobacterales</taxon>
        <taxon>Paracoccaceae</taxon>
        <taxon>Marinibacterium</taxon>
    </lineage>
</organism>
<dbReference type="AlphaFoldDB" id="A0A225NHY7"/>
<feature type="compositionally biased region" description="Basic and acidic residues" evidence="1">
    <location>
        <begin position="39"/>
        <end position="50"/>
    </location>
</feature>
<dbReference type="NCBIfam" id="TIGR02098">
    <property type="entry name" value="MJ0042_CXXC"/>
    <property type="match status" value="1"/>
</dbReference>